<dbReference type="InterPro" id="IPR002394">
    <property type="entry name" value="Nicotinic_acetylcholine_rcpt"/>
</dbReference>
<keyword evidence="3 15" id="KW-0812">Transmembrane</keyword>
<dbReference type="EMBL" id="JAVFWL010000006">
    <property type="protein sequence ID" value="KAK6760410.1"/>
    <property type="molecule type" value="Genomic_DNA"/>
</dbReference>
<evidence type="ECO:0000256" key="5">
    <source>
        <dbReference type="ARBA" id="ARBA00023018"/>
    </source>
</evidence>
<evidence type="ECO:0000256" key="8">
    <source>
        <dbReference type="ARBA" id="ARBA00023157"/>
    </source>
</evidence>
<feature type="transmembrane region" description="Helical" evidence="15">
    <location>
        <begin position="120"/>
        <end position="140"/>
    </location>
</feature>
<keyword evidence="7 15" id="KW-0472">Membrane</keyword>
<evidence type="ECO:0000256" key="7">
    <source>
        <dbReference type="ARBA" id="ARBA00023136"/>
    </source>
</evidence>
<keyword evidence="8" id="KW-1015">Disulfide bond</keyword>
<dbReference type="Gene3D" id="2.70.170.10">
    <property type="entry name" value="Neurotransmitter-gated ion-channel ligand-binding domain"/>
    <property type="match status" value="1"/>
</dbReference>
<gene>
    <name evidence="18" type="primary">Necator_chrX.g21920</name>
    <name evidence="18" type="ORF">RB195_021759</name>
</gene>
<keyword evidence="12" id="KW-1071">Ligand-gated ion channel</keyword>
<dbReference type="InterPro" id="IPR026508">
    <property type="entry name" value="TMEM164"/>
</dbReference>
<dbReference type="Pfam" id="PF14808">
    <property type="entry name" value="TMEM164"/>
    <property type="match status" value="1"/>
</dbReference>
<dbReference type="InterPro" id="IPR036734">
    <property type="entry name" value="Neur_chan_lig-bd_sf"/>
</dbReference>
<dbReference type="SUPFAM" id="SSF63712">
    <property type="entry name" value="Nicotinic receptor ligand binding domain-like"/>
    <property type="match status" value="1"/>
</dbReference>
<proteinExistence type="inferred from homology"/>
<feature type="transmembrane region" description="Helical" evidence="15">
    <location>
        <begin position="152"/>
        <end position="172"/>
    </location>
</feature>
<dbReference type="Pfam" id="PF02931">
    <property type="entry name" value="Neur_chan_LBD"/>
    <property type="match status" value="1"/>
</dbReference>
<dbReference type="Gene3D" id="1.20.58.390">
    <property type="entry name" value="Neurotransmitter-gated ion-channel transmembrane domain"/>
    <property type="match status" value="2"/>
</dbReference>
<keyword evidence="2" id="KW-1003">Cell membrane</keyword>
<feature type="transmembrane region" description="Helical" evidence="15">
    <location>
        <begin position="475"/>
        <end position="499"/>
    </location>
</feature>
<comment type="subcellular location">
    <subcellularLocation>
        <location evidence="14">Postsynaptic cell membrane</location>
        <topology evidence="14">Multi-pass membrane protein</topology>
    </subcellularLocation>
</comment>
<dbReference type="Proteomes" id="UP001303046">
    <property type="component" value="Unassembled WGS sequence"/>
</dbReference>
<feature type="transmembrane region" description="Helical" evidence="15">
    <location>
        <begin position="506"/>
        <end position="524"/>
    </location>
</feature>
<feature type="transmembrane region" description="Helical" evidence="15">
    <location>
        <begin position="681"/>
        <end position="699"/>
    </location>
</feature>
<protein>
    <recommendedName>
        <fullName evidence="20">Cation transporter family protein</fullName>
    </recommendedName>
</protein>
<evidence type="ECO:0000256" key="15">
    <source>
        <dbReference type="RuleBase" id="RU000687"/>
    </source>
</evidence>
<evidence type="ECO:0000313" key="19">
    <source>
        <dbReference type="Proteomes" id="UP001303046"/>
    </source>
</evidence>
<evidence type="ECO:0000256" key="12">
    <source>
        <dbReference type="ARBA" id="ARBA00023286"/>
    </source>
</evidence>
<sequence length="731" mass="83189">MAGLWWDLATGGVNHSIQGNGGEECMTYLPIWQRLCETALFVPLAVRTVLTTVPILDCSFTSRPKNDSRYAVLTIYSLIFGAELAFKMISKTGIFLLNPCHITTAMQLVLLTMDANDRRACFLFRLNMYFMPGAFFALAFPILNTRTLPGEVFIYYAQHLAIILVPLYLMYLRGAFEPEKACDYTWTAFGLCVFLLYHFIVLQGMAMYSRVNLNNIMCPAVSDPFQSRAYHADQFEMKIKLLFSLLYISLIVEVSADRYVTQLLENLLMDYNKNVRPVKNASDALQVKFGANLCRLIDVQWSDRKLVWNPDEWGGVRRVHIPSDQIWIPDILLYNNADGEPHITIDSLALVDYRGTVLWQPPSIYKSLCPINIEYFPYDSQECHLKFGGWSNDGQTLALEQIPVNIQDKPERRVDSTGTEFLYLEQGLGLSFYHESAEWDLLSATSSRYAQIYPGCCGQQFYIDIRYNIVIRRKAIFFTVMLTIPCMLIANSTPFVFVIPPNEHKMTFSISVFVAFTVFYLVLIELIPPTSLVLPLIGEISILIIGCVRKRNKQAFASEMSPWQRWLFVKTLPRLLKLKPLVEPESAVSSVTTLGGDSATQLGVKSDGKSLSPAFRTPRLRLLSLVEMDEAMKRRNRTDNLDLFRKISGSIQIIAANFHNRQMEDKITDEWRLMSLVIDRVCLVLYIVMNLVVNVLLFYNSPTLYDDRPSLGKTAPFSPLSGDAVNVIHSD</sequence>
<dbReference type="InterPro" id="IPR018000">
    <property type="entry name" value="Neurotransmitter_ion_chnl_CS"/>
</dbReference>
<dbReference type="Pfam" id="PF02932">
    <property type="entry name" value="Neur_chan_memb"/>
    <property type="match status" value="1"/>
</dbReference>
<comment type="similarity">
    <text evidence="15">Belongs to the ligand-gated ion channel (TC 1.A.9) family.</text>
</comment>
<evidence type="ECO:0000256" key="13">
    <source>
        <dbReference type="ARBA" id="ARBA00023303"/>
    </source>
</evidence>
<dbReference type="InterPro" id="IPR006029">
    <property type="entry name" value="Neurotrans-gated_channel_TM"/>
</dbReference>
<evidence type="ECO:0000256" key="4">
    <source>
        <dbReference type="ARBA" id="ARBA00022989"/>
    </source>
</evidence>
<keyword evidence="5" id="KW-0770">Synapse</keyword>
<dbReference type="PROSITE" id="PS00236">
    <property type="entry name" value="NEUROTR_ION_CHANNEL"/>
    <property type="match status" value="1"/>
</dbReference>
<evidence type="ECO:0000259" key="17">
    <source>
        <dbReference type="Pfam" id="PF02932"/>
    </source>
</evidence>
<comment type="caution">
    <text evidence="18">The sequence shown here is derived from an EMBL/GenBank/DDBJ whole genome shotgun (WGS) entry which is preliminary data.</text>
</comment>
<evidence type="ECO:0000259" key="16">
    <source>
        <dbReference type="Pfam" id="PF02931"/>
    </source>
</evidence>
<evidence type="ECO:0000256" key="6">
    <source>
        <dbReference type="ARBA" id="ARBA00023065"/>
    </source>
</evidence>
<keyword evidence="19" id="KW-1185">Reference proteome</keyword>
<keyword evidence="13 15" id="KW-0407">Ion channel</keyword>
<evidence type="ECO:0000256" key="14">
    <source>
        <dbReference type="ARBA" id="ARBA00034104"/>
    </source>
</evidence>
<evidence type="ECO:0000256" key="3">
    <source>
        <dbReference type="ARBA" id="ARBA00022692"/>
    </source>
</evidence>
<keyword evidence="1 15" id="KW-0813">Transport</keyword>
<feature type="transmembrane region" description="Helical" evidence="15">
    <location>
        <begin position="184"/>
        <end position="208"/>
    </location>
</feature>
<dbReference type="InterPro" id="IPR006201">
    <property type="entry name" value="Neur_channel"/>
</dbReference>
<evidence type="ECO:0000256" key="9">
    <source>
        <dbReference type="ARBA" id="ARBA00023170"/>
    </source>
</evidence>
<reference evidence="18 19" key="1">
    <citation type="submission" date="2023-08" db="EMBL/GenBank/DDBJ databases">
        <title>A Necator americanus chromosomal reference genome.</title>
        <authorList>
            <person name="Ilik V."/>
            <person name="Petrzelkova K.J."/>
            <person name="Pardy F."/>
            <person name="Fuh T."/>
            <person name="Niatou-Singa F.S."/>
            <person name="Gouil Q."/>
            <person name="Baker L."/>
            <person name="Ritchie M.E."/>
            <person name="Jex A.R."/>
            <person name="Gazzola D."/>
            <person name="Li H."/>
            <person name="Toshio Fujiwara R."/>
            <person name="Zhan B."/>
            <person name="Aroian R.V."/>
            <person name="Pafco B."/>
            <person name="Schwarz E.M."/>
        </authorList>
    </citation>
    <scope>NUCLEOTIDE SEQUENCE [LARGE SCALE GENOMIC DNA]</scope>
    <source>
        <strain evidence="18 19">Aroian</strain>
        <tissue evidence="18">Whole animal</tissue>
    </source>
</reference>
<dbReference type="InterPro" id="IPR038050">
    <property type="entry name" value="Neuro_actylchol_rec"/>
</dbReference>
<dbReference type="InterPro" id="IPR036719">
    <property type="entry name" value="Neuro-gated_channel_TM_sf"/>
</dbReference>
<dbReference type="PANTHER" id="PTHR20948">
    <property type="entry name" value="TRANSMEMBRANE PROTEIN 164"/>
    <property type="match status" value="1"/>
</dbReference>
<accession>A0ABR1EDJ4</accession>
<keyword evidence="11" id="KW-0628">Postsynaptic cell membrane</keyword>
<evidence type="ECO:0000256" key="10">
    <source>
        <dbReference type="ARBA" id="ARBA00023180"/>
    </source>
</evidence>
<dbReference type="PRINTS" id="PR00254">
    <property type="entry name" value="NICOTINICR"/>
</dbReference>
<comment type="caution">
    <text evidence="15">Lacks conserved residue(s) required for the propagation of feature annotation.</text>
</comment>
<organism evidence="18 19">
    <name type="scientific">Necator americanus</name>
    <name type="common">Human hookworm</name>
    <dbReference type="NCBI Taxonomy" id="51031"/>
    <lineage>
        <taxon>Eukaryota</taxon>
        <taxon>Metazoa</taxon>
        <taxon>Ecdysozoa</taxon>
        <taxon>Nematoda</taxon>
        <taxon>Chromadorea</taxon>
        <taxon>Rhabditida</taxon>
        <taxon>Rhabditina</taxon>
        <taxon>Rhabditomorpha</taxon>
        <taxon>Strongyloidea</taxon>
        <taxon>Ancylostomatidae</taxon>
        <taxon>Bunostominae</taxon>
        <taxon>Necator</taxon>
    </lineage>
</organism>
<evidence type="ECO:0000256" key="11">
    <source>
        <dbReference type="ARBA" id="ARBA00023257"/>
    </source>
</evidence>
<evidence type="ECO:0000256" key="1">
    <source>
        <dbReference type="ARBA" id="ARBA00022448"/>
    </source>
</evidence>
<keyword evidence="6 15" id="KW-0406">Ion transport</keyword>
<dbReference type="PRINTS" id="PR00252">
    <property type="entry name" value="NRIONCHANNEL"/>
</dbReference>
<feature type="domain" description="Neurotransmitter-gated ion-channel ligand-binding" evidence="16">
    <location>
        <begin position="261"/>
        <end position="474"/>
    </location>
</feature>
<evidence type="ECO:0000313" key="18">
    <source>
        <dbReference type="EMBL" id="KAK6760410.1"/>
    </source>
</evidence>
<dbReference type="SUPFAM" id="SSF90112">
    <property type="entry name" value="Neurotransmitter-gated ion-channel transmembrane pore"/>
    <property type="match status" value="1"/>
</dbReference>
<evidence type="ECO:0000256" key="2">
    <source>
        <dbReference type="ARBA" id="ARBA00022475"/>
    </source>
</evidence>
<evidence type="ECO:0008006" key="20">
    <source>
        <dbReference type="Google" id="ProtNLM"/>
    </source>
</evidence>
<keyword evidence="9" id="KW-0675">Receptor</keyword>
<keyword evidence="4 15" id="KW-1133">Transmembrane helix</keyword>
<feature type="domain" description="Neurotransmitter-gated ion-channel transmembrane" evidence="17">
    <location>
        <begin position="483"/>
        <end position="698"/>
    </location>
</feature>
<keyword evidence="10" id="KW-0325">Glycoprotein</keyword>
<name>A0ABR1EDJ4_NECAM</name>
<feature type="transmembrane region" description="Helical" evidence="15">
    <location>
        <begin position="530"/>
        <end position="548"/>
    </location>
</feature>
<dbReference type="PANTHER" id="PTHR20948:SF2">
    <property type="entry name" value="TRANSMEMBRANE PROTEIN 164"/>
    <property type="match status" value="1"/>
</dbReference>
<dbReference type="InterPro" id="IPR006202">
    <property type="entry name" value="Neur_chan_lig-bd"/>
</dbReference>